<evidence type="ECO:0008006" key="3">
    <source>
        <dbReference type="Google" id="ProtNLM"/>
    </source>
</evidence>
<organism evidence="1 2">
    <name type="scientific">Petrolisthes cinctipes</name>
    <name type="common">Flat porcelain crab</name>
    <dbReference type="NCBI Taxonomy" id="88211"/>
    <lineage>
        <taxon>Eukaryota</taxon>
        <taxon>Metazoa</taxon>
        <taxon>Ecdysozoa</taxon>
        <taxon>Arthropoda</taxon>
        <taxon>Crustacea</taxon>
        <taxon>Multicrustacea</taxon>
        <taxon>Malacostraca</taxon>
        <taxon>Eumalacostraca</taxon>
        <taxon>Eucarida</taxon>
        <taxon>Decapoda</taxon>
        <taxon>Pleocyemata</taxon>
        <taxon>Anomura</taxon>
        <taxon>Galatheoidea</taxon>
        <taxon>Porcellanidae</taxon>
        <taxon>Petrolisthes</taxon>
    </lineage>
</organism>
<evidence type="ECO:0000313" key="1">
    <source>
        <dbReference type="EMBL" id="KAK3851726.1"/>
    </source>
</evidence>
<dbReference type="PANTHER" id="PTHR10285">
    <property type="entry name" value="URIDINE KINASE"/>
    <property type="match status" value="1"/>
</dbReference>
<evidence type="ECO:0000313" key="2">
    <source>
        <dbReference type="Proteomes" id="UP001286313"/>
    </source>
</evidence>
<dbReference type="Proteomes" id="UP001286313">
    <property type="component" value="Unassembled WGS sequence"/>
</dbReference>
<sequence length="234" mass="26688">MAKWLVVGLSGVTNGGKTTMANKLLNELPKGTRIIKQDDYFYPDDDPHHIPCPGGIQHNNYDVISSMDMNKMIQDVKAVIHSSPTSSALTDTLTLGRESELSDTCKKCPMPLPILLLDGFLLYADPQLLEMCDLRYFFTLTRDECWERRQHRIYNPEDPPGYFEKCVWPTYEEHLKYVRENVSNVIYLEGYGNHFPGVWNQVLSAAGLSDAMNEKKGNFQSRGYCVCDHSEKKV</sequence>
<dbReference type="Gene3D" id="3.40.50.300">
    <property type="entry name" value="P-loop containing nucleotide triphosphate hydrolases"/>
    <property type="match status" value="1"/>
</dbReference>
<dbReference type="SUPFAM" id="SSF52540">
    <property type="entry name" value="P-loop containing nucleoside triphosphate hydrolases"/>
    <property type="match status" value="1"/>
</dbReference>
<reference evidence="1" key="1">
    <citation type="submission" date="2023-10" db="EMBL/GenBank/DDBJ databases">
        <title>Genome assemblies of two species of porcelain crab, Petrolisthes cinctipes and Petrolisthes manimaculis (Anomura: Porcellanidae).</title>
        <authorList>
            <person name="Angst P."/>
        </authorList>
    </citation>
    <scope>NUCLEOTIDE SEQUENCE</scope>
    <source>
        <strain evidence="1">PB745_01</strain>
        <tissue evidence="1">Gill</tissue>
    </source>
</reference>
<keyword evidence="2" id="KW-1185">Reference proteome</keyword>
<protein>
    <recommendedName>
        <fullName evidence="3">Nicotinamide riboside kinase 1</fullName>
    </recommendedName>
</protein>
<dbReference type="EMBL" id="JAWQEG010007759">
    <property type="protein sequence ID" value="KAK3851726.1"/>
    <property type="molecule type" value="Genomic_DNA"/>
</dbReference>
<gene>
    <name evidence="1" type="ORF">Pcinc_041642</name>
</gene>
<proteinExistence type="predicted"/>
<accession>A0AAE1EJK8</accession>
<dbReference type="InterPro" id="IPR027417">
    <property type="entry name" value="P-loop_NTPase"/>
</dbReference>
<comment type="caution">
    <text evidence="1">The sequence shown here is derived from an EMBL/GenBank/DDBJ whole genome shotgun (WGS) entry which is preliminary data.</text>
</comment>
<name>A0AAE1EJK8_PETCI</name>
<dbReference type="AlphaFoldDB" id="A0AAE1EJK8"/>